<evidence type="ECO:0000256" key="1">
    <source>
        <dbReference type="SAM" id="MobiDB-lite"/>
    </source>
</evidence>
<protein>
    <recommendedName>
        <fullName evidence="2">DUF3752 domain-containing protein</fullName>
    </recommendedName>
</protein>
<feature type="compositionally biased region" description="Basic and acidic residues" evidence="1">
    <location>
        <begin position="173"/>
        <end position="186"/>
    </location>
</feature>
<name>A0A0C3D7T9_9AGAM</name>
<organism evidence="3 4">
    <name type="scientific">Scleroderma citrinum Foug A</name>
    <dbReference type="NCBI Taxonomy" id="1036808"/>
    <lineage>
        <taxon>Eukaryota</taxon>
        <taxon>Fungi</taxon>
        <taxon>Dikarya</taxon>
        <taxon>Basidiomycota</taxon>
        <taxon>Agaricomycotina</taxon>
        <taxon>Agaricomycetes</taxon>
        <taxon>Agaricomycetidae</taxon>
        <taxon>Boletales</taxon>
        <taxon>Sclerodermatineae</taxon>
        <taxon>Sclerodermataceae</taxon>
        <taxon>Scleroderma</taxon>
    </lineage>
</organism>
<feature type="compositionally biased region" description="Basic and acidic residues" evidence="1">
    <location>
        <begin position="212"/>
        <end position="224"/>
    </location>
</feature>
<dbReference type="InParanoid" id="A0A0C3D7T9"/>
<feature type="domain" description="DUF3752" evidence="2">
    <location>
        <begin position="134"/>
        <end position="287"/>
    </location>
</feature>
<evidence type="ECO:0000313" key="3">
    <source>
        <dbReference type="EMBL" id="KIM52141.1"/>
    </source>
</evidence>
<evidence type="ECO:0000259" key="2">
    <source>
        <dbReference type="Pfam" id="PF12572"/>
    </source>
</evidence>
<dbReference type="InterPro" id="IPR022226">
    <property type="entry name" value="DUF3752"/>
</dbReference>
<dbReference type="EMBL" id="KN822222">
    <property type="protein sequence ID" value="KIM52141.1"/>
    <property type="molecule type" value="Genomic_DNA"/>
</dbReference>
<dbReference type="AlphaFoldDB" id="A0A0C3D7T9"/>
<keyword evidence="4" id="KW-1185">Reference proteome</keyword>
<proteinExistence type="predicted"/>
<dbReference type="InterPro" id="IPR046331">
    <property type="entry name" value="GPAM1-like"/>
</dbReference>
<sequence length="295" mass="32850">MSSIGPQIPTHLLTASANDNSDDDDDYTPALPPDLAAARAKAGPSLPQIHGPSLRGVGQSVTPRRLPSLSRPDSDSDSSDDSEVGPQPLPSSTRPQPEKTAVQEFIEREERRRKNIEEASRPKKLEREEWMIVPPKSGDLLGSLDPTKLKARQFGRSSGPTRDTDSSLWTETPAERQQRLTDEVSGRKRRAVNADPESVSEDPEEAKKRRKRDEEIRKGVEEHTRRIRGSALVNAHMDREAQKKNTDEEPAAIWDHARDMSLGGRLMDERQRQKMLRDAKALGDRFGTGKSGGFL</sequence>
<feature type="compositionally biased region" description="Basic and acidic residues" evidence="1">
    <location>
        <begin position="236"/>
        <end position="247"/>
    </location>
</feature>
<reference evidence="3 4" key="1">
    <citation type="submission" date="2014-04" db="EMBL/GenBank/DDBJ databases">
        <authorList>
            <consortium name="DOE Joint Genome Institute"/>
            <person name="Kuo A."/>
            <person name="Kohler A."/>
            <person name="Nagy L.G."/>
            <person name="Floudas D."/>
            <person name="Copeland A."/>
            <person name="Barry K.W."/>
            <person name="Cichocki N."/>
            <person name="Veneault-Fourrey C."/>
            <person name="LaButti K."/>
            <person name="Lindquist E.A."/>
            <person name="Lipzen A."/>
            <person name="Lundell T."/>
            <person name="Morin E."/>
            <person name="Murat C."/>
            <person name="Sun H."/>
            <person name="Tunlid A."/>
            <person name="Henrissat B."/>
            <person name="Grigoriev I.V."/>
            <person name="Hibbett D.S."/>
            <person name="Martin F."/>
            <person name="Nordberg H.P."/>
            <person name="Cantor M.N."/>
            <person name="Hua S.X."/>
        </authorList>
    </citation>
    <scope>NUCLEOTIDE SEQUENCE [LARGE SCALE GENOMIC DNA]</scope>
    <source>
        <strain evidence="3 4">Foug A</strain>
    </source>
</reference>
<gene>
    <name evidence="3" type="ORF">SCLCIDRAFT_18265</name>
</gene>
<evidence type="ECO:0000313" key="4">
    <source>
        <dbReference type="Proteomes" id="UP000053989"/>
    </source>
</evidence>
<reference evidence="4" key="2">
    <citation type="submission" date="2015-01" db="EMBL/GenBank/DDBJ databases">
        <title>Evolutionary Origins and Diversification of the Mycorrhizal Mutualists.</title>
        <authorList>
            <consortium name="DOE Joint Genome Institute"/>
            <consortium name="Mycorrhizal Genomics Consortium"/>
            <person name="Kohler A."/>
            <person name="Kuo A."/>
            <person name="Nagy L.G."/>
            <person name="Floudas D."/>
            <person name="Copeland A."/>
            <person name="Barry K.W."/>
            <person name="Cichocki N."/>
            <person name="Veneault-Fourrey C."/>
            <person name="LaButti K."/>
            <person name="Lindquist E.A."/>
            <person name="Lipzen A."/>
            <person name="Lundell T."/>
            <person name="Morin E."/>
            <person name="Murat C."/>
            <person name="Riley R."/>
            <person name="Ohm R."/>
            <person name="Sun H."/>
            <person name="Tunlid A."/>
            <person name="Henrissat B."/>
            <person name="Grigoriev I.V."/>
            <person name="Hibbett D.S."/>
            <person name="Martin F."/>
        </authorList>
    </citation>
    <scope>NUCLEOTIDE SEQUENCE [LARGE SCALE GENOMIC DNA]</scope>
    <source>
        <strain evidence="4">Foug A</strain>
    </source>
</reference>
<accession>A0A0C3D7T9</accession>
<feature type="compositionally biased region" description="Low complexity" evidence="1">
    <location>
        <begin position="33"/>
        <end position="44"/>
    </location>
</feature>
<feature type="region of interest" description="Disordered" evidence="1">
    <location>
        <begin position="1"/>
        <end position="256"/>
    </location>
</feature>
<dbReference type="HOGENOM" id="CLU_067132_0_1_1"/>
<dbReference type="OrthoDB" id="73491at2759"/>
<feature type="compositionally biased region" description="Basic and acidic residues" evidence="1">
    <location>
        <begin position="105"/>
        <end position="130"/>
    </location>
</feature>
<dbReference type="Proteomes" id="UP000053989">
    <property type="component" value="Unassembled WGS sequence"/>
</dbReference>
<feature type="compositionally biased region" description="Polar residues" evidence="1">
    <location>
        <begin position="155"/>
        <end position="170"/>
    </location>
</feature>
<dbReference type="PANTHER" id="PTHR46370">
    <property type="entry name" value="GPALPP MOTIFS-CONTAINING PROTEIN 1"/>
    <property type="match status" value="1"/>
</dbReference>
<dbReference type="PANTHER" id="PTHR46370:SF1">
    <property type="entry name" value="GPALPP MOTIFS-CONTAINING PROTEIN 1"/>
    <property type="match status" value="1"/>
</dbReference>
<dbReference type="Pfam" id="PF12572">
    <property type="entry name" value="DUF3752"/>
    <property type="match status" value="1"/>
</dbReference>